<evidence type="ECO:0000259" key="5">
    <source>
        <dbReference type="PROSITE" id="PS50977"/>
    </source>
</evidence>
<dbReference type="Proteomes" id="UP000004245">
    <property type="component" value="Unassembled WGS sequence"/>
</dbReference>
<dbReference type="PANTHER" id="PTHR47506">
    <property type="entry name" value="TRANSCRIPTIONAL REGULATORY PROTEIN"/>
    <property type="match status" value="1"/>
</dbReference>
<gene>
    <name evidence="6" type="ORF">HMPREF0724_11640</name>
</gene>
<dbReference type="Gene3D" id="1.10.357.10">
    <property type="entry name" value="Tetracycline Repressor, domain 2"/>
    <property type="match status" value="1"/>
</dbReference>
<evidence type="ECO:0000256" key="3">
    <source>
        <dbReference type="ARBA" id="ARBA00023163"/>
    </source>
</evidence>
<dbReference type="AlphaFoldDB" id="E9SZT9"/>
<keyword evidence="7" id="KW-1185">Reference proteome</keyword>
<dbReference type="PRINTS" id="PR00455">
    <property type="entry name" value="HTHTETR"/>
</dbReference>
<dbReference type="InterPro" id="IPR036271">
    <property type="entry name" value="Tet_transcr_reg_TetR-rel_C_sf"/>
</dbReference>
<reference evidence="6" key="1">
    <citation type="submission" date="2011-01" db="EMBL/GenBank/DDBJ databases">
        <authorList>
            <person name="Muzny D."/>
            <person name="Qin X."/>
            <person name="Buhay C."/>
            <person name="Dugan-Rocha S."/>
            <person name="Ding Y."/>
            <person name="Chen G."/>
            <person name="Hawes A."/>
            <person name="Holder M."/>
            <person name="Jhangiani S."/>
            <person name="Johnson A."/>
            <person name="Khan Z."/>
            <person name="Li Z."/>
            <person name="Liu W."/>
            <person name="Liu X."/>
            <person name="Perez L."/>
            <person name="Shen H."/>
            <person name="Wang Q."/>
            <person name="Watt J."/>
            <person name="Xi L."/>
            <person name="Xin Y."/>
            <person name="Zhou J."/>
            <person name="Deng J."/>
            <person name="Jiang H."/>
            <person name="Liu Y."/>
            <person name="Qu J."/>
            <person name="Song X.-Z."/>
            <person name="Zhang L."/>
            <person name="Villasana D."/>
            <person name="Johnson A."/>
            <person name="Liu J."/>
            <person name="Liyanage D."/>
            <person name="Lorensuhewa L."/>
            <person name="Robinson T."/>
            <person name="Song A."/>
            <person name="Song B.-B."/>
            <person name="Dinh H."/>
            <person name="Thornton R."/>
            <person name="Coyle M."/>
            <person name="Francisco L."/>
            <person name="Jackson L."/>
            <person name="Javaid M."/>
            <person name="Korchina V."/>
            <person name="Kovar C."/>
            <person name="Mata R."/>
            <person name="Mathew T."/>
            <person name="Ngo R."/>
            <person name="Nguyen L."/>
            <person name="Nguyen N."/>
            <person name="Okwuonu G."/>
            <person name="Ongeri F."/>
            <person name="Pham C."/>
            <person name="Simmons D."/>
            <person name="Wilczek-Boney K."/>
            <person name="Hale W."/>
            <person name="Jakkamsetti A."/>
            <person name="Pham P."/>
            <person name="Ruth R."/>
            <person name="San Lucas F."/>
            <person name="Warren J."/>
            <person name="Zhang J."/>
            <person name="Zhao Z."/>
            <person name="Zhou C."/>
            <person name="Zhu D."/>
            <person name="Lee S."/>
            <person name="Bess C."/>
            <person name="Blankenburg K."/>
            <person name="Forbes L."/>
            <person name="Fu Q."/>
            <person name="Gubbala S."/>
            <person name="Hirani K."/>
            <person name="Jayaseelan J.C."/>
            <person name="Lara F."/>
            <person name="Munidasa M."/>
            <person name="Palculict T."/>
            <person name="Patil S."/>
            <person name="Pu L.-L."/>
            <person name="Saada N."/>
            <person name="Tang L."/>
            <person name="Weissenberger G."/>
            <person name="Zhu Y."/>
            <person name="Hemphill L."/>
            <person name="Shang Y."/>
            <person name="Youmans B."/>
            <person name="Ayvaz T."/>
            <person name="Ross M."/>
            <person name="Santibanez J."/>
            <person name="Aqrawi P."/>
            <person name="Gross S."/>
            <person name="Joshi V."/>
            <person name="Fowler G."/>
            <person name="Nazareth L."/>
            <person name="Reid J."/>
            <person name="Worley K."/>
            <person name="Petrosino J."/>
            <person name="Highlander S."/>
            <person name="Gibbs R."/>
        </authorList>
    </citation>
    <scope>NUCLEOTIDE SEQUENCE [LARGE SCALE GENOMIC DNA]</scope>
    <source>
        <strain evidence="6">ATCC 33707</strain>
    </source>
</reference>
<proteinExistence type="predicted"/>
<dbReference type="SUPFAM" id="SSF46689">
    <property type="entry name" value="Homeodomain-like"/>
    <property type="match status" value="1"/>
</dbReference>
<comment type="caution">
    <text evidence="6">The sequence shown here is derived from an EMBL/GenBank/DDBJ whole genome shotgun (WGS) entry which is preliminary data.</text>
</comment>
<dbReference type="InterPro" id="IPR023772">
    <property type="entry name" value="DNA-bd_HTH_TetR-type_CS"/>
</dbReference>
<organism evidence="6 7">
    <name type="scientific">Prescottella equi ATCC 33707</name>
    <dbReference type="NCBI Taxonomy" id="525370"/>
    <lineage>
        <taxon>Bacteria</taxon>
        <taxon>Bacillati</taxon>
        <taxon>Actinomycetota</taxon>
        <taxon>Actinomycetes</taxon>
        <taxon>Mycobacteriales</taxon>
        <taxon>Nocardiaceae</taxon>
        <taxon>Prescottella</taxon>
    </lineage>
</organism>
<dbReference type="GO" id="GO:0003677">
    <property type="term" value="F:DNA binding"/>
    <property type="evidence" value="ECO:0007669"/>
    <property type="project" value="UniProtKB-UniRule"/>
</dbReference>
<feature type="DNA-binding region" description="H-T-H motif" evidence="4">
    <location>
        <begin position="42"/>
        <end position="61"/>
    </location>
</feature>
<dbReference type="InterPro" id="IPR001647">
    <property type="entry name" value="HTH_TetR"/>
</dbReference>
<evidence type="ECO:0000256" key="4">
    <source>
        <dbReference type="PROSITE-ProRule" id="PRU00335"/>
    </source>
</evidence>
<evidence type="ECO:0000313" key="6">
    <source>
        <dbReference type="EMBL" id="EGD24522.1"/>
    </source>
</evidence>
<keyword evidence="1" id="KW-0805">Transcription regulation</keyword>
<dbReference type="EMBL" id="ADNW02000008">
    <property type="protein sequence ID" value="EGD24522.1"/>
    <property type="molecule type" value="Genomic_DNA"/>
</dbReference>
<dbReference type="Pfam" id="PF00440">
    <property type="entry name" value="TetR_N"/>
    <property type="match status" value="1"/>
</dbReference>
<evidence type="ECO:0000256" key="2">
    <source>
        <dbReference type="ARBA" id="ARBA00023125"/>
    </source>
</evidence>
<sequence>MMDRVVQYRYPGCMPRPRQFEEEVVLAAVQAVFWDNGYAGTSLDDLVAASGLGKGSLYGAFGDKRSLFLRVLREYDEANDRMLRSWLEQADRAIDVIRGFVTGPVRDPGGEQARRGCLLANTAMELSMSTAEVAAEARRSYAATTSMLVDAIRRAQREGDIALHVDSEDAAHAVLAGQLGLIVLGRVGQDPAALSITAETLLNGLLPKP</sequence>
<dbReference type="HOGENOM" id="CLU_069356_28_0_11"/>
<dbReference type="InterPro" id="IPR009057">
    <property type="entry name" value="Homeodomain-like_sf"/>
</dbReference>
<evidence type="ECO:0000256" key="1">
    <source>
        <dbReference type="ARBA" id="ARBA00023015"/>
    </source>
</evidence>
<dbReference type="SUPFAM" id="SSF48498">
    <property type="entry name" value="Tetracyclin repressor-like, C-terminal domain"/>
    <property type="match status" value="1"/>
</dbReference>
<protein>
    <submittedName>
        <fullName evidence="6">Transcriptional regulator, TetR family</fullName>
    </submittedName>
</protein>
<accession>E9SZT9</accession>
<feature type="domain" description="HTH tetR-type" evidence="5">
    <location>
        <begin position="19"/>
        <end position="79"/>
    </location>
</feature>
<evidence type="ECO:0000313" key="7">
    <source>
        <dbReference type="Proteomes" id="UP000004245"/>
    </source>
</evidence>
<keyword evidence="3" id="KW-0804">Transcription</keyword>
<dbReference type="Gene3D" id="1.10.10.60">
    <property type="entry name" value="Homeodomain-like"/>
    <property type="match status" value="1"/>
</dbReference>
<name>E9SZT9_RHOHA</name>
<dbReference type="Pfam" id="PF16925">
    <property type="entry name" value="TetR_C_13"/>
    <property type="match status" value="1"/>
</dbReference>
<keyword evidence="2 4" id="KW-0238">DNA-binding</keyword>
<dbReference type="PROSITE" id="PS01081">
    <property type="entry name" value="HTH_TETR_1"/>
    <property type="match status" value="1"/>
</dbReference>
<dbReference type="PROSITE" id="PS50977">
    <property type="entry name" value="HTH_TETR_2"/>
    <property type="match status" value="1"/>
</dbReference>
<dbReference type="PANTHER" id="PTHR47506:SF1">
    <property type="entry name" value="HTH-TYPE TRANSCRIPTIONAL REGULATOR YJDC"/>
    <property type="match status" value="1"/>
</dbReference>
<dbReference type="InterPro" id="IPR011075">
    <property type="entry name" value="TetR_C"/>
</dbReference>